<evidence type="ECO:0000313" key="2">
    <source>
        <dbReference type="EMBL" id="OJF09565.1"/>
    </source>
</evidence>
<name>A0A1K0F9N0_9ACTN</name>
<dbReference type="EMBL" id="MEIA01000003">
    <property type="protein sequence ID" value="OJF16184.1"/>
    <property type="molecule type" value="Genomic_DNA"/>
</dbReference>
<dbReference type="RefSeq" id="WP_071802734.1">
    <property type="nucleotide sequence ID" value="NZ_MEIA01000003.1"/>
</dbReference>
<evidence type="ECO:0000313" key="4">
    <source>
        <dbReference type="Proteomes" id="UP000182486"/>
    </source>
</evidence>
<protein>
    <submittedName>
        <fullName evidence="2">Uncharacterized protein</fullName>
    </submittedName>
</protein>
<proteinExistence type="predicted"/>
<gene>
    <name evidence="3" type="ORF">BG844_00730</name>
    <name evidence="2" type="ORF">BG844_36955</name>
</gene>
<keyword evidence="4" id="KW-1185">Reference proteome</keyword>
<accession>A0A1K0F9N0</accession>
<dbReference type="AlphaFoldDB" id="A0A1K0F9N0"/>
<dbReference type="Proteomes" id="UP000182486">
    <property type="component" value="Unassembled WGS sequence"/>
</dbReference>
<dbReference type="InterPro" id="IPR045701">
    <property type="entry name" value="DUF6059"/>
</dbReference>
<reference evidence="2 4" key="1">
    <citation type="submission" date="2016-09" db="EMBL/GenBank/DDBJ databases">
        <title>Couchioplanes caeruleus draft genome sequence.</title>
        <authorList>
            <person name="Sheehan J."/>
            <person name="Caffrey P."/>
        </authorList>
    </citation>
    <scope>NUCLEOTIDE SEQUENCE [LARGE SCALE GENOMIC DNA]</scope>
    <source>
        <strain evidence="2 4">DSM 43634</strain>
    </source>
</reference>
<dbReference type="Pfam" id="PF19534">
    <property type="entry name" value="DUF6059"/>
    <property type="match status" value="1"/>
</dbReference>
<organism evidence="2 4">
    <name type="scientific">Couchioplanes caeruleus subsp. caeruleus</name>
    <dbReference type="NCBI Taxonomy" id="56427"/>
    <lineage>
        <taxon>Bacteria</taxon>
        <taxon>Bacillati</taxon>
        <taxon>Actinomycetota</taxon>
        <taxon>Actinomycetes</taxon>
        <taxon>Micromonosporales</taxon>
        <taxon>Micromonosporaceae</taxon>
        <taxon>Couchioplanes</taxon>
    </lineage>
</organism>
<evidence type="ECO:0000256" key="1">
    <source>
        <dbReference type="SAM" id="MobiDB-lite"/>
    </source>
</evidence>
<sequence>MDATEPLRRCGRLAVAVLRWAWRGFGMYGMAVTGVQPSSVDRARRPPAPERPPADTPTDRPQQPLAGPPPGHPERLLPGVPLDPIEIGLWRQLH</sequence>
<dbReference type="EMBL" id="MEIA01000559">
    <property type="protein sequence ID" value="OJF09565.1"/>
    <property type="molecule type" value="Genomic_DNA"/>
</dbReference>
<evidence type="ECO:0000313" key="3">
    <source>
        <dbReference type="EMBL" id="OJF16184.1"/>
    </source>
</evidence>
<feature type="region of interest" description="Disordered" evidence="1">
    <location>
        <begin position="36"/>
        <end position="81"/>
    </location>
</feature>
<comment type="caution">
    <text evidence="2">The sequence shown here is derived from an EMBL/GenBank/DDBJ whole genome shotgun (WGS) entry which is preliminary data.</text>
</comment>